<keyword evidence="6" id="KW-0812">Transmembrane</keyword>
<dbReference type="PANTHER" id="PTHR34939">
    <property type="entry name" value="PHOTOSYSTEM I REACTION CENTER SUBUNIT III, CHLOROPLASTIC"/>
    <property type="match status" value="1"/>
</dbReference>
<evidence type="ECO:0000313" key="8">
    <source>
        <dbReference type="EMBL" id="UFP94970.1"/>
    </source>
</evidence>
<keyword evidence="6 7" id="KW-0732">Signal</keyword>
<evidence type="ECO:0000256" key="3">
    <source>
        <dbReference type="ARBA" id="ARBA00022531"/>
    </source>
</evidence>
<keyword evidence="6" id="KW-1133">Transmembrane helix</keyword>
<feature type="signal peptide" evidence="7">
    <location>
        <begin position="1"/>
        <end position="30"/>
    </location>
</feature>
<protein>
    <recommendedName>
        <fullName evidence="2 6">Photosystem I reaction center subunit III</fullName>
    </recommendedName>
    <alternativeName>
        <fullName evidence="5 6">PSI-F</fullName>
    </alternativeName>
</protein>
<gene>
    <name evidence="8" type="ORF">ISF26_01605</name>
</gene>
<keyword evidence="6" id="KW-0997">Cell inner membrane</keyword>
<dbReference type="InterPro" id="IPR003666">
    <property type="entry name" value="PSI_PsaF"/>
</dbReference>
<comment type="similarity">
    <text evidence="1 6">Belongs to the PsaF family.</text>
</comment>
<evidence type="ECO:0000256" key="1">
    <source>
        <dbReference type="ARBA" id="ARBA00008386"/>
    </source>
</evidence>
<evidence type="ECO:0000256" key="7">
    <source>
        <dbReference type="SAM" id="SignalP"/>
    </source>
</evidence>
<feature type="chain" id="PRO_5047350517" description="Photosystem I reaction center subunit III" evidence="7">
    <location>
        <begin position="31"/>
        <end position="181"/>
    </location>
</feature>
<comment type="function">
    <text evidence="6">Participates in efficiency of electron transfer from plastocyanin to P700 (or cytochrome c553 in algae and cyanobacteria). This plastocyanin-docking protein contributes to the specific association of plastocyanin to PSI.</text>
</comment>
<keyword evidence="6" id="KW-0472">Membrane</keyword>
<keyword evidence="6" id="KW-1003">Cell membrane</keyword>
<dbReference type="EMBL" id="CP063845">
    <property type="protein sequence ID" value="UFP94970.1"/>
    <property type="molecule type" value="Genomic_DNA"/>
</dbReference>
<keyword evidence="4 6" id="KW-0603">Photosystem I</keyword>
<dbReference type="RefSeq" id="WP_230842043.1">
    <property type="nucleotide sequence ID" value="NZ_CP063845.1"/>
</dbReference>
<reference evidence="8 9" key="1">
    <citation type="journal article" date="2021" name="Genome Biol. Evol.">
        <title>Complete Genome Sequencing of a Novel Gloeobacter Species from a Waterfall Cave in Mexico.</title>
        <authorList>
            <person name="Saw J.H."/>
            <person name="Cardona T."/>
            <person name="Montejano G."/>
        </authorList>
    </citation>
    <scope>NUCLEOTIDE SEQUENCE [LARGE SCALE GENOMIC DNA]</scope>
    <source>
        <strain evidence="8">MG652769</strain>
    </source>
</reference>
<comment type="subcellular location">
    <subcellularLocation>
        <location evidence="6">Cell inner membrane</location>
    </subcellularLocation>
</comment>
<sequence length="181" mass="19977">MSHKQSRVPFGAAWLGILALLLLFETGAFAQTQVKDPLKPCKDVPAFQELKTQRLEAEQKAKADGKPTTFGEAGMKQKFERYETAYCGEDGYPHLITSGQLDRAGDFLIPSVLFLWIAGALGWAGRLYLAESKGPEDEIIIDLPKAVKCLLLGLIWPVQAIPELISGKIRVPEDRVTISPR</sequence>
<feature type="transmembrane region" description="Helical" evidence="6">
    <location>
        <begin position="107"/>
        <end position="129"/>
    </location>
</feature>
<dbReference type="SUPFAM" id="SSF81536">
    <property type="entry name" value="Subunit III of photosystem I reaction centre, PsaF"/>
    <property type="match status" value="1"/>
</dbReference>
<dbReference type="Gene3D" id="1.10.8.110">
    <property type="entry name" value="Photosystem I PsaF, reaction centre subunit III"/>
    <property type="match status" value="1"/>
</dbReference>
<evidence type="ECO:0000256" key="6">
    <source>
        <dbReference type="RuleBase" id="RU368107"/>
    </source>
</evidence>
<proteinExistence type="inferred from homology"/>
<keyword evidence="3 6" id="KW-0602">Photosynthesis</keyword>
<dbReference type="InterPro" id="IPR036577">
    <property type="entry name" value="PSI_PsaF_sf"/>
</dbReference>
<dbReference type="Pfam" id="PF02507">
    <property type="entry name" value="PSI_PsaF"/>
    <property type="match status" value="1"/>
</dbReference>
<evidence type="ECO:0000313" key="9">
    <source>
        <dbReference type="Proteomes" id="UP001054846"/>
    </source>
</evidence>
<evidence type="ECO:0000256" key="4">
    <source>
        <dbReference type="ARBA" id="ARBA00022836"/>
    </source>
</evidence>
<organism evidence="8 9">
    <name type="scientific">Gloeobacter morelensis MG652769</name>
    <dbReference type="NCBI Taxonomy" id="2781736"/>
    <lineage>
        <taxon>Bacteria</taxon>
        <taxon>Bacillati</taxon>
        <taxon>Cyanobacteriota</taxon>
        <taxon>Cyanophyceae</taxon>
        <taxon>Gloeobacterales</taxon>
        <taxon>Gloeobacteraceae</taxon>
        <taxon>Gloeobacter</taxon>
        <taxon>Gloeobacter morelensis</taxon>
    </lineage>
</organism>
<dbReference type="Proteomes" id="UP001054846">
    <property type="component" value="Chromosome"/>
</dbReference>
<evidence type="ECO:0000256" key="5">
    <source>
        <dbReference type="ARBA" id="ARBA00033433"/>
    </source>
</evidence>
<name>A0ABY3PMQ4_9CYAN</name>
<accession>A0ABY3PMQ4</accession>
<dbReference type="PANTHER" id="PTHR34939:SF1">
    <property type="entry name" value="PHOTOSYSTEM I REACTION CENTER SUBUNIT III, CHLOROPLASTIC"/>
    <property type="match status" value="1"/>
</dbReference>
<evidence type="ECO:0000256" key="2">
    <source>
        <dbReference type="ARBA" id="ARBA00016492"/>
    </source>
</evidence>
<keyword evidence="9" id="KW-1185">Reference proteome</keyword>